<feature type="transmembrane region" description="Helical" evidence="1">
    <location>
        <begin position="169"/>
        <end position="190"/>
    </location>
</feature>
<dbReference type="OrthoDB" id="3917202at2759"/>
<keyword evidence="4" id="KW-1185">Reference proteome</keyword>
<keyword evidence="1" id="KW-0812">Transmembrane</keyword>
<evidence type="ECO:0000256" key="1">
    <source>
        <dbReference type="SAM" id="Phobius"/>
    </source>
</evidence>
<feature type="domain" description="DUF7703" evidence="2">
    <location>
        <begin position="22"/>
        <end position="258"/>
    </location>
</feature>
<proteinExistence type="predicted"/>
<evidence type="ECO:0000313" key="4">
    <source>
        <dbReference type="Proteomes" id="UP000799302"/>
    </source>
</evidence>
<dbReference type="AlphaFoldDB" id="A0A6A6TUS0"/>
<feature type="transmembrane region" description="Helical" evidence="1">
    <location>
        <begin position="25"/>
        <end position="44"/>
    </location>
</feature>
<dbReference type="Proteomes" id="UP000799302">
    <property type="component" value="Unassembled WGS sequence"/>
</dbReference>
<feature type="transmembrane region" description="Helical" evidence="1">
    <location>
        <begin position="56"/>
        <end position="82"/>
    </location>
</feature>
<reference evidence="3" key="1">
    <citation type="journal article" date="2020" name="Stud. Mycol.">
        <title>101 Dothideomycetes genomes: a test case for predicting lifestyles and emergence of pathogens.</title>
        <authorList>
            <person name="Haridas S."/>
            <person name="Albert R."/>
            <person name="Binder M."/>
            <person name="Bloem J."/>
            <person name="Labutti K."/>
            <person name="Salamov A."/>
            <person name="Andreopoulos B."/>
            <person name="Baker S."/>
            <person name="Barry K."/>
            <person name="Bills G."/>
            <person name="Bluhm B."/>
            <person name="Cannon C."/>
            <person name="Castanera R."/>
            <person name="Culley D."/>
            <person name="Daum C."/>
            <person name="Ezra D."/>
            <person name="Gonzalez J."/>
            <person name="Henrissat B."/>
            <person name="Kuo A."/>
            <person name="Liang C."/>
            <person name="Lipzen A."/>
            <person name="Lutzoni F."/>
            <person name="Magnuson J."/>
            <person name="Mondo S."/>
            <person name="Nolan M."/>
            <person name="Ohm R."/>
            <person name="Pangilinan J."/>
            <person name="Park H.-J."/>
            <person name="Ramirez L."/>
            <person name="Alfaro M."/>
            <person name="Sun H."/>
            <person name="Tritt A."/>
            <person name="Yoshinaga Y."/>
            <person name="Zwiers L.-H."/>
            <person name="Turgeon B."/>
            <person name="Goodwin S."/>
            <person name="Spatafora J."/>
            <person name="Crous P."/>
            <person name="Grigoriev I."/>
        </authorList>
    </citation>
    <scope>NUCLEOTIDE SEQUENCE</scope>
    <source>
        <strain evidence="3">CBS 115976</strain>
    </source>
</reference>
<dbReference type="PANTHER" id="PTHR37013">
    <property type="entry name" value="INTEGRAL MEMBRANE PROTEIN (AFU_ORTHOLOGUE AFUA_1G05950)-RELATED"/>
    <property type="match status" value="1"/>
</dbReference>
<organism evidence="3 4">
    <name type="scientific">Microthyrium microscopicum</name>
    <dbReference type="NCBI Taxonomy" id="703497"/>
    <lineage>
        <taxon>Eukaryota</taxon>
        <taxon>Fungi</taxon>
        <taxon>Dikarya</taxon>
        <taxon>Ascomycota</taxon>
        <taxon>Pezizomycotina</taxon>
        <taxon>Dothideomycetes</taxon>
        <taxon>Dothideomycetes incertae sedis</taxon>
        <taxon>Microthyriales</taxon>
        <taxon>Microthyriaceae</taxon>
        <taxon>Microthyrium</taxon>
    </lineage>
</organism>
<feature type="transmembrane region" description="Helical" evidence="1">
    <location>
        <begin position="88"/>
        <end position="110"/>
    </location>
</feature>
<dbReference type="Pfam" id="PF24802">
    <property type="entry name" value="DUF7703"/>
    <property type="match status" value="1"/>
</dbReference>
<accession>A0A6A6TUS0</accession>
<dbReference type="InterPro" id="IPR056120">
    <property type="entry name" value="DUF7703"/>
</dbReference>
<protein>
    <recommendedName>
        <fullName evidence="2">DUF7703 domain-containing protein</fullName>
    </recommendedName>
</protein>
<evidence type="ECO:0000313" key="3">
    <source>
        <dbReference type="EMBL" id="KAF2663815.1"/>
    </source>
</evidence>
<gene>
    <name evidence="3" type="ORF">BT63DRAFT_460937</name>
</gene>
<dbReference type="PANTHER" id="PTHR37013:SF4">
    <property type="entry name" value="INTEGRAL MEMBRANE PROTEIN"/>
    <property type="match status" value="1"/>
</dbReference>
<dbReference type="EMBL" id="MU004244">
    <property type="protein sequence ID" value="KAF2663815.1"/>
    <property type="molecule type" value="Genomic_DNA"/>
</dbReference>
<feature type="transmembrane region" description="Helical" evidence="1">
    <location>
        <begin position="122"/>
        <end position="149"/>
    </location>
</feature>
<feature type="transmembrane region" description="Helical" evidence="1">
    <location>
        <begin position="202"/>
        <end position="222"/>
    </location>
</feature>
<evidence type="ECO:0000259" key="2">
    <source>
        <dbReference type="Pfam" id="PF24802"/>
    </source>
</evidence>
<keyword evidence="1" id="KW-1133">Transmembrane helix</keyword>
<sequence>MPRTTDNDGNYAISSDPWKPTQNDYVIMGSFIAMGLLSSLEVLVLTLSRFRQKRGLYFWSVVVATLGGTVWIMGLLTFYFLIGRAKLWVSTLLLNVGYLTYTPTEFLVLYSRLSLVNPGQRIMIFFKLLCIGHVIFVMIPTAVFATGAFTSFNPLWLRIDGVFARIEVSIYAAVQIIIALLYISCVMRMLDKKTSVGARRTLYHLIYANVCIILIHAGSITMECVGKVPLRVCWSGFQGAFQLKIEFWALSQLTDMVRPRSRDFGETGTGAMKEAEEY</sequence>
<name>A0A6A6TUS0_9PEZI</name>
<keyword evidence="1" id="KW-0472">Membrane</keyword>